<dbReference type="Proteomes" id="UP001152799">
    <property type="component" value="Chromosome 7"/>
</dbReference>
<dbReference type="PANTHER" id="PTHR10822">
    <property type="entry name" value="GLYPICAN"/>
    <property type="match status" value="1"/>
</dbReference>
<dbReference type="EMBL" id="OU892283">
    <property type="protein sequence ID" value="CAH1133609.1"/>
    <property type="molecule type" value="Genomic_DNA"/>
</dbReference>
<keyword evidence="4 12" id="KW-0336">GPI-anchor</keyword>
<evidence type="ECO:0000256" key="2">
    <source>
        <dbReference type="ARBA" id="ARBA00010260"/>
    </source>
</evidence>
<dbReference type="GO" id="GO:0045202">
    <property type="term" value="C:synapse"/>
    <property type="evidence" value="ECO:0007669"/>
    <property type="project" value="TreeGrafter"/>
</dbReference>
<keyword evidence="8" id="KW-0325">Glycoprotein</keyword>
<keyword evidence="6 12" id="KW-0654">Proteoglycan</keyword>
<dbReference type="GO" id="GO:0005576">
    <property type="term" value="C:extracellular region"/>
    <property type="evidence" value="ECO:0007669"/>
    <property type="project" value="TreeGrafter"/>
</dbReference>
<keyword evidence="7 12" id="KW-0472">Membrane</keyword>
<dbReference type="PANTHER" id="PTHR10822:SF30">
    <property type="entry name" value="DALLY-LIKE, ISOFORM A"/>
    <property type="match status" value="1"/>
</dbReference>
<evidence type="ECO:0000256" key="7">
    <source>
        <dbReference type="ARBA" id="ARBA00023136"/>
    </source>
</evidence>
<feature type="region of interest" description="Disordered" evidence="13">
    <location>
        <begin position="489"/>
        <end position="540"/>
    </location>
</feature>
<evidence type="ECO:0000256" key="9">
    <source>
        <dbReference type="ARBA" id="ARBA00023207"/>
    </source>
</evidence>
<evidence type="ECO:0000256" key="1">
    <source>
        <dbReference type="ARBA" id="ARBA00004609"/>
    </source>
</evidence>
<organism evidence="15 16">
    <name type="scientific">Ceutorhynchus assimilis</name>
    <name type="common">cabbage seed weevil</name>
    <dbReference type="NCBI Taxonomy" id="467358"/>
    <lineage>
        <taxon>Eukaryota</taxon>
        <taxon>Metazoa</taxon>
        <taxon>Ecdysozoa</taxon>
        <taxon>Arthropoda</taxon>
        <taxon>Hexapoda</taxon>
        <taxon>Insecta</taxon>
        <taxon>Pterygota</taxon>
        <taxon>Neoptera</taxon>
        <taxon>Endopterygota</taxon>
        <taxon>Coleoptera</taxon>
        <taxon>Polyphaga</taxon>
        <taxon>Cucujiformia</taxon>
        <taxon>Curculionidae</taxon>
        <taxon>Ceutorhynchinae</taxon>
        <taxon>Ceutorhynchus</taxon>
    </lineage>
</organism>
<sequence length="581" mass="66062">MDVMRINCGKMCRLQGVVLFSVVCFIARAQAIPRSCDLIKNNLELRGFPSRNVLDVPQNGLICGEGSCCSDTLEDKTLLLYSQSYVEKYMKDAVLKVSTLVETRARKFDEIFRHMMNQSKFEFHDMFNRTYGKIYLQNAGVFSDFFYELETYYKKGTVRLSDTMDNFFGILYQKMFMVINSQYNFDDNYMICVNNHMLEMKPFGDVPHKLTQQLKRSFVATRTFYKSLSRAAETIRDVPNLRFDQDCLAQLTQMQMCGVCRGEMGAGACSRYCADTLSVCLRHYMQLSESWDNFVDAIEKVADRLIGPYNVDSVVEPLNIKISEAIMNFQEIGADVSQKIQAKCGSVGLKRVRRKAGYENPPEENPNMEIRYETMKLNSGKSKKHKKVQEKVDQTPTLDKLIEDIKLKIKNTKNFWIQLPYQYCNNDTISAGPSDDGKCWNGTTIGIYEKPKPKLDSTPTDTLITGQIYILSTLTDKLRKAYHGQDVEIVDDTEDSFDGSGSGSGDGMDEEDTPKENNEEDPVVIDESFSTPPPISSTFIPEVRRTSSSNTNSDMSLTRALLSYLLPMVMVWFGGAIKDLL</sequence>
<keyword evidence="9 12" id="KW-0357">Heparan sulfate</keyword>
<dbReference type="GO" id="GO:0016477">
    <property type="term" value="P:cell migration"/>
    <property type="evidence" value="ECO:0007669"/>
    <property type="project" value="TreeGrafter"/>
</dbReference>
<comment type="subcellular location">
    <subcellularLocation>
        <location evidence="1 12">Cell membrane</location>
        <topology evidence="1 12">Lipid-anchor</topology>
        <topology evidence="1 12">GPI-anchor</topology>
    </subcellularLocation>
</comment>
<feature type="signal peptide" evidence="14">
    <location>
        <begin position="1"/>
        <end position="31"/>
    </location>
</feature>
<dbReference type="GO" id="GO:0005886">
    <property type="term" value="C:plasma membrane"/>
    <property type="evidence" value="ECO:0007669"/>
    <property type="project" value="UniProtKB-SubCell"/>
</dbReference>
<feature type="chain" id="PRO_5040205130" description="Glypican-6" evidence="14">
    <location>
        <begin position="32"/>
        <end position="581"/>
    </location>
</feature>
<evidence type="ECO:0000256" key="13">
    <source>
        <dbReference type="SAM" id="MobiDB-lite"/>
    </source>
</evidence>
<evidence type="ECO:0000256" key="5">
    <source>
        <dbReference type="ARBA" id="ARBA00022729"/>
    </source>
</evidence>
<dbReference type="Pfam" id="PF01153">
    <property type="entry name" value="Glypican"/>
    <property type="match status" value="1"/>
</dbReference>
<feature type="compositionally biased region" description="Acidic residues" evidence="13">
    <location>
        <begin position="507"/>
        <end position="524"/>
    </location>
</feature>
<accession>A0A9P0GQD6</accession>
<keyword evidence="10 12" id="KW-0449">Lipoprotein</keyword>
<evidence type="ECO:0008006" key="17">
    <source>
        <dbReference type="Google" id="ProtNLM"/>
    </source>
</evidence>
<dbReference type="OrthoDB" id="10010764at2759"/>
<keyword evidence="3" id="KW-1003">Cell membrane</keyword>
<keyword evidence="5 14" id="KW-0732">Signal</keyword>
<evidence type="ECO:0000256" key="12">
    <source>
        <dbReference type="RuleBase" id="RU003519"/>
    </source>
</evidence>
<keyword evidence="16" id="KW-1185">Reference proteome</keyword>
<evidence type="ECO:0000313" key="16">
    <source>
        <dbReference type="Proteomes" id="UP001152799"/>
    </source>
</evidence>
<reference evidence="15" key="1">
    <citation type="submission" date="2022-01" db="EMBL/GenBank/DDBJ databases">
        <authorList>
            <person name="King R."/>
        </authorList>
    </citation>
    <scope>NUCLEOTIDE SEQUENCE</scope>
</reference>
<dbReference type="InterPro" id="IPR001863">
    <property type="entry name" value="Glypican"/>
</dbReference>
<evidence type="ECO:0000256" key="10">
    <source>
        <dbReference type="ARBA" id="ARBA00023288"/>
    </source>
</evidence>
<gene>
    <name evidence="15" type="ORF">CEUTPL_LOCUS12061</name>
</gene>
<comment type="similarity">
    <text evidence="2 11">Belongs to the glypican family.</text>
</comment>
<evidence type="ECO:0000256" key="6">
    <source>
        <dbReference type="ARBA" id="ARBA00022974"/>
    </source>
</evidence>
<evidence type="ECO:0000256" key="8">
    <source>
        <dbReference type="ARBA" id="ARBA00023180"/>
    </source>
</evidence>
<comment type="function">
    <text evidence="12">Cell surface proteoglycan.</text>
</comment>
<evidence type="ECO:0000256" key="11">
    <source>
        <dbReference type="RuleBase" id="RU003518"/>
    </source>
</evidence>
<dbReference type="AlphaFoldDB" id="A0A9P0GQD6"/>
<evidence type="ECO:0000256" key="14">
    <source>
        <dbReference type="SAM" id="SignalP"/>
    </source>
</evidence>
<proteinExistence type="inferred from homology"/>
<dbReference type="GO" id="GO:0098552">
    <property type="term" value="C:side of membrane"/>
    <property type="evidence" value="ECO:0007669"/>
    <property type="project" value="UniProtKB-KW"/>
</dbReference>
<dbReference type="GO" id="GO:0009986">
    <property type="term" value="C:cell surface"/>
    <property type="evidence" value="ECO:0007669"/>
    <property type="project" value="TreeGrafter"/>
</dbReference>
<dbReference type="GO" id="GO:0009966">
    <property type="term" value="P:regulation of signal transduction"/>
    <property type="evidence" value="ECO:0007669"/>
    <property type="project" value="InterPro"/>
</dbReference>
<evidence type="ECO:0000313" key="15">
    <source>
        <dbReference type="EMBL" id="CAH1133609.1"/>
    </source>
</evidence>
<evidence type="ECO:0000256" key="4">
    <source>
        <dbReference type="ARBA" id="ARBA00022622"/>
    </source>
</evidence>
<name>A0A9P0GQD6_9CUCU</name>
<evidence type="ECO:0000256" key="3">
    <source>
        <dbReference type="ARBA" id="ARBA00022475"/>
    </source>
</evidence>
<protein>
    <recommendedName>
        <fullName evidence="17">Glypican-6</fullName>
    </recommendedName>
</protein>
<dbReference type="GO" id="GO:1905475">
    <property type="term" value="P:regulation of protein localization to membrane"/>
    <property type="evidence" value="ECO:0007669"/>
    <property type="project" value="TreeGrafter"/>
</dbReference>